<name>A0AA86UMA1_9EUKA</name>
<sequence>MRHKWPKLKKNIPVLVIPAGTTVNINCDPNYFDCVVQQKIADAYLRQSNLYAQTLSTKGKVVVAEHMTHDFISCGDYEWVGKQILEWLDE</sequence>
<dbReference type="EMBL" id="CAXDID020000033">
    <property type="protein sequence ID" value="CAL5995573.1"/>
    <property type="molecule type" value="Genomic_DNA"/>
</dbReference>
<organism evidence="1">
    <name type="scientific">Hexamita inflata</name>
    <dbReference type="NCBI Taxonomy" id="28002"/>
    <lineage>
        <taxon>Eukaryota</taxon>
        <taxon>Metamonada</taxon>
        <taxon>Diplomonadida</taxon>
        <taxon>Hexamitidae</taxon>
        <taxon>Hexamitinae</taxon>
        <taxon>Hexamita</taxon>
    </lineage>
</organism>
<evidence type="ECO:0000313" key="3">
    <source>
        <dbReference type="Proteomes" id="UP001642409"/>
    </source>
</evidence>
<dbReference type="Proteomes" id="UP001642409">
    <property type="component" value="Unassembled WGS sequence"/>
</dbReference>
<comment type="caution">
    <text evidence="1">The sequence shown here is derived from an EMBL/GenBank/DDBJ whole genome shotgun (WGS) entry which is preliminary data.</text>
</comment>
<reference evidence="1" key="1">
    <citation type="submission" date="2023-06" db="EMBL/GenBank/DDBJ databases">
        <authorList>
            <person name="Kurt Z."/>
        </authorList>
    </citation>
    <scope>NUCLEOTIDE SEQUENCE</scope>
</reference>
<accession>A0AA86UMA1</accession>
<dbReference type="EMBL" id="CATOUU010000937">
    <property type="protein sequence ID" value="CAI9960969.1"/>
    <property type="molecule type" value="Genomic_DNA"/>
</dbReference>
<dbReference type="GO" id="GO:0016787">
    <property type="term" value="F:hydrolase activity"/>
    <property type="evidence" value="ECO:0007669"/>
    <property type="project" value="UniProtKB-KW"/>
</dbReference>
<keyword evidence="3" id="KW-1185">Reference proteome</keyword>
<dbReference type="AlphaFoldDB" id="A0AA86UMA1"/>
<proteinExistence type="predicted"/>
<keyword evidence="1" id="KW-0378">Hydrolase</keyword>
<reference evidence="2 3" key="2">
    <citation type="submission" date="2024-07" db="EMBL/GenBank/DDBJ databases">
        <authorList>
            <person name="Akdeniz Z."/>
        </authorList>
    </citation>
    <scope>NUCLEOTIDE SEQUENCE [LARGE SCALE GENOMIC DNA]</scope>
</reference>
<gene>
    <name evidence="2" type="ORF">HINF_LOCUS14099</name>
    <name evidence="1" type="ORF">HINF_LOCUS48614</name>
</gene>
<evidence type="ECO:0000313" key="1">
    <source>
        <dbReference type="EMBL" id="CAI9960969.1"/>
    </source>
</evidence>
<protein>
    <submittedName>
        <fullName evidence="1">Alpha/beta hydrolase fold-containing protein</fullName>
    </submittedName>
    <submittedName>
        <fullName evidence="2">Alpha/beta_hydrolase fold-containing protein</fullName>
    </submittedName>
</protein>
<evidence type="ECO:0000313" key="2">
    <source>
        <dbReference type="EMBL" id="CAL5995573.1"/>
    </source>
</evidence>